<dbReference type="GO" id="GO:0005524">
    <property type="term" value="F:ATP binding"/>
    <property type="evidence" value="ECO:0007669"/>
    <property type="project" value="UniProtKB-KW"/>
</dbReference>
<evidence type="ECO:0000256" key="9">
    <source>
        <dbReference type="SAM" id="Phobius"/>
    </source>
</evidence>
<evidence type="ECO:0000313" key="12">
    <source>
        <dbReference type="EMBL" id="OQR70235.1"/>
    </source>
</evidence>
<dbReference type="InterPro" id="IPR036553">
    <property type="entry name" value="RPTC_insert"/>
</dbReference>
<accession>A0A1V9X9K0</accession>
<evidence type="ECO:0000256" key="8">
    <source>
        <dbReference type="PIRSR" id="PIRSR005378-2"/>
    </source>
</evidence>
<dbReference type="AlphaFoldDB" id="A0A1V9X9K0"/>
<evidence type="ECO:0000256" key="5">
    <source>
        <dbReference type="ARBA" id="ARBA00022741"/>
    </source>
</evidence>
<proteinExistence type="inferred from homology"/>
<comment type="catalytic activity">
    <reaction evidence="6">
        <text>a 3'-end 3'-phospho-ribonucleotide-RNA + ATP = a 3'-end 2',3'-cyclophospho-ribonucleotide-RNA + AMP + diphosphate</text>
        <dbReference type="Rhea" id="RHEA:23976"/>
        <dbReference type="Rhea" id="RHEA-COMP:10463"/>
        <dbReference type="Rhea" id="RHEA-COMP:10464"/>
        <dbReference type="ChEBI" id="CHEBI:30616"/>
        <dbReference type="ChEBI" id="CHEBI:33019"/>
        <dbReference type="ChEBI" id="CHEBI:83062"/>
        <dbReference type="ChEBI" id="CHEBI:83064"/>
        <dbReference type="ChEBI" id="CHEBI:456215"/>
        <dbReference type="EC" id="6.5.1.4"/>
    </reaction>
</comment>
<evidence type="ECO:0000256" key="3">
    <source>
        <dbReference type="ARBA" id="ARBA00021428"/>
    </source>
</evidence>
<dbReference type="InterPro" id="IPR013792">
    <property type="entry name" value="RNA3'P_cycl/enolpyr_Trfase_a/b"/>
</dbReference>
<keyword evidence="9" id="KW-0472">Membrane</keyword>
<dbReference type="EC" id="6.5.1.4" evidence="2"/>
<name>A0A1V9X9K0_9ACAR</name>
<sequence length="387" mass="41660">ATRDASRINRLFFAFQGGQIVRVAVALAAIMGKPVNIFNIRKGRSRDGLKHQHMKGLQLVAKITQGTLEGCKEGSREITFYPGTITGGRPLVADSETAGSVALMLQVALPVLLFAPERTPTRLTLKGGTNCDMAPQIDYVEMVLRPWLKNFGINFTLDVKRRGYYPNGGGEVEVIISPAKEPIPAVDMTSPGEVIQMTGYSFAAGGLPLNVAQVMAAGASANVKAEYPCEVNIRRVKEPPEVCVGSAAGIVLAIHFTEGCVLGADALLQKNSRAELLGVKCGKDLVRVMDRKVTVDEYMQDQLIIFMALATGKSRIRCHRLSEHAETAIYVCQKMTNAKFRISERDSGTTIIECTGIGWTPPHLASAVVSSGGDDSGVSDRLRAQDG</sequence>
<dbReference type="OrthoDB" id="25029at2759"/>
<dbReference type="InterPro" id="IPR020719">
    <property type="entry name" value="RNA3'_term_phos_cycl-like_CS"/>
</dbReference>
<comment type="caution">
    <text evidence="12">The sequence shown here is derived from an EMBL/GenBank/DDBJ whole genome shotgun (WGS) entry which is preliminary data.</text>
</comment>
<evidence type="ECO:0000256" key="4">
    <source>
        <dbReference type="ARBA" id="ARBA00022598"/>
    </source>
</evidence>
<dbReference type="InterPro" id="IPR013791">
    <property type="entry name" value="RNA3'-term_phos_cycl_insert"/>
</dbReference>
<dbReference type="FunCoup" id="A0A1V9X9K0">
    <property type="interactions" value="1318"/>
</dbReference>
<dbReference type="GO" id="GO:0005634">
    <property type="term" value="C:nucleus"/>
    <property type="evidence" value="ECO:0007669"/>
    <property type="project" value="TreeGrafter"/>
</dbReference>
<dbReference type="GO" id="GO:0003963">
    <property type="term" value="F:RNA-3'-phosphate cyclase activity"/>
    <property type="evidence" value="ECO:0007669"/>
    <property type="project" value="UniProtKB-EC"/>
</dbReference>
<gene>
    <name evidence="12" type="ORF">BIW11_11758</name>
</gene>
<feature type="binding site" evidence="8">
    <location>
        <begin position="298"/>
        <end position="302"/>
    </location>
    <ligand>
        <name>ATP</name>
        <dbReference type="ChEBI" id="CHEBI:30616"/>
    </ligand>
</feature>
<dbReference type="InterPro" id="IPR000228">
    <property type="entry name" value="RNA3'_term_phos_cyc"/>
</dbReference>
<dbReference type="Pfam" id="PF05189">
    <property type="entry name" value="RTC_insert"/>
    <property type="match status" value="1"/>
</dbReference>
<dbReference type="PANTHER" id="PTHR11096:SF0">
    <property type="entry name" value="RNA 3'-TERMINAL PHOSPHATE CYCLASE"/>
    <property type="match status" value="1"/>
</dbReference>
<keyword evidence="8" id="KW-0067">ATP-binding</keyword>
<keyword evidence="13" id="KW-1185">Reference proteome</keyword>
<dbReference type="Gene3D" id="3.65.10.20">
    <property type="entry name" value="RNA 3'-terminal phosphate cyclase domain"/>
    <property type="match status" value="1"/>
</dbReference>
<dbReference type="Pfam" id="PF01137">
    <property type="entry name" value="RTC"/>
    <property type="match status" value="1"/>
</dbReference>
<dbReference type="Gene3D" id="3.30.360.20">
    <property type="entry name" value="RNA 3'-terminal phosphate cyclase, insert domain"/>
    <property type="match status" value="1"/>
</dbReference>
<keyword evidence="5 8" id="KW-0547">Nucleotide-binding</keyword>
<feature type="domain" description="RNA 3'-terminal phosphate cyclase" evidence="10">
    <location>
        <begin position="15"/>
        <end position="342"/>
    </location>
</feature>
<evidence type="ECO:0000313" key="13">
    <source>
        <dbReference type="Proteomes" id="UP000192247"/>
    </source>
</evidence>
<dbReference type="InterPro" id="IPR037136">
    <property type="entry name" value="RNA3'_phos_cyclase_dom_sf"/>
</dbReference>
<dbReference type="GO" id="GO:0006396">
    <property type="term" value="P:RNA processing"/>
    <property type="evidence" value="ECO:0007669"/>
    <property type="project" value="InterPro"/>
</dbReference>
<dbReference type="Proteomes" id="UP000192247">
    <property type="component" value="Unassembled WGS sequence"/>
</dbReference>
<dbReference type="PANTHER" id="PTHR11096">
    <property type="entry name" value="RNA 3' TERMINAL PHOSPHATE CYCLASE"/>
    <property type="match status" value="1"/>
</dbReference>
<evidence type="ECO:0000256" key="7">
    <source>
        <dbReference type="PIRSR" id="PIRSR005378-1"/>
    </source>
</evidence>
<evidence type="ECO:0000259" key="10">
    <source>
        <dbReference type="Pfam" id="PF01137"/>
    </source>
</evidence>
<dbReference type="STRING" id="418985.A0A1V9X9K0"/>
<dbReference type="PROSITE" id="PS01287">
    <property type="entry name" value="RTC"/>
    <property type="match status" value="1"/>
</dbReference>
<dbReference type="SUPFAM" id="SSF55205">
    <property type="entry name" value="EPT/RTPC-like"/>
    <property type="match status" value="2"/>
</dbReference>
<feature type="domain" description="RNA 3'-terminal phosphate cyclase insert" evidence="11">
    <location>
        <begin position="190"/>
        <end position="288"/>
    </location>
</feature>
<dbReference type="EMBL" id="MNPL01018181">
    <property type="protein sequence ID" value="OQR70235.1"/>
    <property type="molecule type" value="Genomic_DNA"/>
</dbReference>
<dbReference type="InterPro" id="IPR023797">
    <property type="entry name" value="RNA3'_phos_cyclase_dom"/>
</dbReference>
<dbReference type="InterPro" id="IPR017770">
    <property type="entry name" value="RNA3'_term_phos_cyc_type_1"/>
</dbReference>
<evidence type="ECO:0000259" key="11">
    <source>
        <dbReference type="Pfam" id="PF05189"/>
    </source>
</evidence>
<dbReference type="PIRSF" id="PIRSF005378">
    <property type="entry name" value="RNA3'_term_phos_cycl_euk"/>
    <property type="match status" value="1"/>
</dbReference>
<evidence type="ECO:0000256" key="6">
    <source>
        <dbReference type="ARBA" id="ARBA00024481"/>
    </source>
</evidence>
<reference evidence="12 13" key="1">
    <citation type="journal article" date="2017" name="Gigascience">
        <title>Draft genome of the honey bee ectoparasitic mite, Tropilaelaps mercedesae, is shaped by the parasitic life history.</title>
        <authorList>
            <person name="Dong X."/>
            <person name="Armstrong S.D."/>
            <person name="Xia D."/>
            <person name="Makepeace B.L."/>
            <person name="Darby A.C."/>
            <person name="Kadowaki T."/>
        </authorList>
    </citation>
    <scope>NUCLEOTIDE SEQUENCE [LARGE SCALE GENOMIC DNA]</scope>
    <source>
        <strain evidence="12">Wuxi-XJTLU</strain>
    </source>
</reference>
<feature type="active site" description="Tele-AMP-histidine intermediate" evidence="7">
    <location>
        <position position="324"/>
    </location>
</feature>
<dbReference type="InParanoid" id="A0A1V9X9K0"/>
<keyword evidence="9" id="KW-1133">Transmembrane helix</keyword>
<dbReference type="NCBIfam" id="TIGR03399">
    <property type="entry name" value="RNA_3prim_cycl"/>
    <property type="match status" value="1"/>
</dbReference>
<evidence type="ECO:0000256" key="1">
    <source>
        <dbReference type="ARBA" id="ARBA00009206"/>
    </source>
</evidence>
<organism evidence="12 13">
    <name type="scientific">Tropilaelaps mercedesae</name>
    <dbReference type="NCBI Taxonomy" id="418985"/>
    <lineage>
        <taxon>Eukaryota</taxon>
        <taxon>Metazoa</taxon>
        <taxon>Ecdysozoa</taxon>
        <taxon>Arthropoda</taxon>
        <taxon>Chelicerata</taxon>
        <taxon>Arachnida</taxon>
        <taxon>Acari</taxon>
        <taxon>Parasitiformes</taxon>
        <taxon>Mesostigmata</taxon>
        <taxon>Gamasina</taxon>
        <taxon>Dermanyssoidea</taxon>
        <taxon>Laelapidae</taxon>
        <taxon>Tropilaelaps</taxon>
    </lineage>
</organism>
<keyword evidence="9" id="KW-0812">Transmembrane</keyword>
<protein>
    <recommendedName>
        <fullName evidence="3">RNA 3'-terminal phosphate cyclase</fullName>
        <ecNumber evidence="2">6.5.1.4</ecNumber>
    </recommendedName>
</protein>
<feature type="non-terminal residue" evidence="12">
    <location>
        <position position="1"/>
    </location>
</feature>
<keyword evidence="4" id="KW-0436">Ligase</keyword>
<feature type="binding site" evidence="8">
    <location>
        <position position="106"/>
    </location>
    <ligand>
        <name>ATP</name>
        <dbReference type="ChEBI" id="CHEBI:30616"/>
    </ligand>
</feature>
<comment type="similarity">
    <text evidence="1">Belongs to the RNA 3'-terminal cyclase family. Type 1 subfamily.</text>
</comment>
<evidence type="ECO:0000256" key="2">
    <source>
        <dbReference type="ARBA" id="ARBA00012725"/>
    </source>
</evidence>
<feature type="transmembrane region" description="Helical" evidence="9">
    <location>
        <begin position="12"/>
        <end position="32"/>
    </location>
</feature>